<gene>
    <name evidence="3" type="ORF">SAMN03080599_00267</name>
</gene>
<feature type="region of interest" description="Disordered" evidence="1">
    <location>
        <begin position="617"/>
        <end position="663"/>
    </location>
</feature>
<dbReference type="Proteomes" id="UP000199208">
    <property type="component" value="Unassembled WGS sequence"/>
</dbReference>
<evidence type="ECO:0000256" key="1">
    <source>
        <dbReference type="SAM" id="MobiDB-lite"/>
    </source>
</evidence>
<dbReference type="RefSeq" id="WP_092589078.1">
    <property type="nucleotide sequence ID" value="NZ_FMWL01000001.1"/>
</dbReference>
<feature type="compositionally biased region" description="Basic and acidic residues" evidence="1">
    <location>
        <begin position="654"/>
        <end position="663"/>
    </location>
</feature>
<feature type="region of interest" description="Disordered" evidence="1">
    <location>
        <begin position="1"/>
        <end position="58"/>
    </location>
</feature>
<feature type="transmembrane region" description="Helical" evidence="2">
    <location>
        <begin position="436"/>
        <end position="454"/>
    </location>
</feature>
<keyword evidence="2" id="KW-1133">Transmembrane helix</keyword>
<proteinExistence type="predicted"/>
<name>A0A1G5RR00_9FIRM</name>
<protein>
    <recommendedName>
        <fullName evidence="5">ABC-2 type transport system permease protein</fullName>
    </recommendedName>
</protein>
<feature type="transmembrane region" description="Helical" evidence="2">
    <location>
        <begin position="404"/>
        <end position="424"/>
    </location>
</feature>
<keyword evidence="2" id="KW-0812">Transmembrane</keyword>
<organism evidence="3 4">
    <name type="scientific">Acidaminobacter hydrogenoformans DSM 2784</name>
    <dbReference type="NCBI Taxonomy" id="1120920"/>
    <lineage>
        <taxon>Bacteria</taxon>
        <taxon>Bacillati</taxon>
        <taxon>Bacillota</taxon>
        <taxon>Clostridia</taxon>
        <taxon>Peptostreptococcales</taxon>
        <taxon>Acidaminobacteraceae</taxon>
        <taxon>Acidaminobacter</taxon>
    </lineage>
</organism>
<evidence type="ECO:0008006" key="5">
    <source>
        <dbReference type="Google" id="ProtNLM"/>
    </source>
</evidence>
<feature type="transmembrane region" description="Helical" evidence="2">
    <location>
        <begin position="323"/>
        <end position="343"/>
    </location>
</feature>
<feature type="transmembrane region" description="Helical" evidence="2">
    <location>
        <begin position="486"/>
        <end position="507"/>
    </location>
</feature>
<dbReference type="EMBL" id="FMWL01000001">
    <property type="protein sequence ID" value="SCZ76492.1"/>
    <property type="molecule type" value="Genomic_DNA"/>
</dbReference>
<keyword evidence="4" id="KW-1185">Reference proteome</keyword>
<feature type="compositionally biased region" description="Polar residues" evidence="1">
    <location>
        <begin position="619"/>
        <end position="643"/>
    </location>
</feature>
<dbReference type="STRING" id="1120920.SAMN03080599_00267"/>
<feature type="transmembrane region" description="Helical" evidence="2">
    <location>
        <begin position="149"/>
        <end position="173"/>
    </location>
</feature>
<feature type="transmembrane region" description="Helical" evidence="2">
    <location>
        <begin position="574"/>
        <end position="592"/>
    </location>
</feature>
<evidence type="ECO:0000313" key="4">
    <source>
        <dbReference type="Proteomes" id="UP000199208"/>
    </source>
</evidence>
<feature type="compositionally biased region" description="Basic and acidic residues" evidence="1">
    <location>
        <begin position="1"/>
        <end position="26"/>
    </location>
</feature>
<dbReference type="AlphaFoldDB" id="A0A1G5RR00"/>
<evidence type="ECO:0000313" key="3">
    <source>
        <dbReference type="EMBL" id="SCZ76492.1"/>
    </source>
</evidence>
<dbReference type="OrthoDB" id="2659138at2"/>
<accession>A0A1G5RR00</accession>
<feature type="transmembrane region" description="Helical" evidence="2">
    <location>
        <begin position="262"/>
        <end position="281"/>
    </location>
</feature>
<keyword evidence="2" id="KW-0472">Membrane</keyword>
<feature type="transmembrane region" description="Helical" evidence="2">
    <location>
        <begin position="224"/>
        <end position="250"/>
    </location>
</feature>
<feature type="transmembrane region" description="Helical" evidence="2">
    <location>
        <begin position="194"/>
        <end position="218"/>
    </location>
</feature>
<evidence type="ECO:0000256" key="2">
    <source>
        <dbReference type="SAM" id="Phobius"/>
    </source>
</evidence>
<feature type="transmembrane region" description="Helical" evidence="2">
    <location>
        <begin position="513"/>
        <end position="531"/>
    </location>
</feature>
<reference evidence="3 4" key="1">
    <citation type="submission" date="2016-10" db="EMBL/GenBank/DDBJ databases">
        <authorList>
            <person name="de Groot N.N."/>
        </authorList>
    </citation>
    <scope>NUCLEOTIDE SEQUENCE [LARGE SCALE GENOMIC DNA]</scope>
    <source>
        <strain evidence="3 4">DSM 2784</strain>
    </source>
</reference>
<feature type="transmembrane region" description="Helical" evidence="2">
    <location>
        <begin position="123"/>
        <end position="143"/>
    </location>
</feature>
<sequence length="663" mass="73583">MSDEAREAAREDVRADAGEDVQKSESLEAGGEMGPSAEVLENSAGRDANPGESEAPRAKKKSFSPLILLDRFAGLFTKAGVDYPVMRRILEIKFLMDGRRAPSVAGGQNRSAGKSGNQFLKSLWVYGLMGIILIPMILMGRNFMFQISAAMGIVLFMVMTSLISDFSSVLLDLRDRSIVLTRPVEGRTLTAAKSIHVLGYLLMITGALTGPSVIAGFIRHGVGFGFLYMWVILWMDLLVIVMTAMLYLLVLRFFDGEKLRDVINYVQIALSIAMAVGYQFVGRAFQFVNMEIAFEAAWWHFLLPPVWFGALFEVLMNGSQEPFFVAMAAMAAGVPVLAVLFYARGMQTFERSLEKLERRGSKGSARLGLGHRVSGWMCRSQEEALFFRFALNMVKTERDFKLRVYPSLGFSLIFPFIFIFNSMQGSTWTEVTAGKSYLFIYFSAMMMPTVLLMMKYSASHQGAWIYAATPVRDLAALYRGTLKAMVLRLLVPVFLLLSAVFLIIFGSRIVLDLVVAFFNTLLFLILCFRVLGKRLPFSEPFVAGRNAEAGKMFPLTFGVGALGGLHYGATLLPYGTLVLLAVSLGLNAYLWGPGFRRHVASKTERVDLTRYLAEAQARGSRSGTGTYREQGQNQSTQSVQSTADGRRSPLSRLGRSDRLKWRG</sequence>